<dbReference type="InterPro" id="IPR006139">
    <property type="entry name" value="D-isomer_2_OHA_DH_cat_dom"/>
</dbReference>
<dbReference type="FunFam" id="3.40.50.720:FF:000203">
    <property type="entry name" value="D-3-phosphoglycerate dehydrogenase (SerA)"/>
    <property type="match status" value="1"/>
</dbReference>
<comment type="similarity">
    <text evidence="1 4">Belongs to the D-isomer specific 2-hydroxyacid dehydrogenase family.</text>
</comment>
<dbReference type="PANTHER" id="PTHR42789">
    <property type="entry name" value="D-ISOMER SPECIFIC 2-HYDROXYACID DEHYDROGENASE FAMILY PROTEIN (AFU_ORTHOLOGUE AFUA_6G10090)"/>
    <property type="match status" value="1"/>
</dbReference>
<dbReference type="CDD" id="cd12171">
    <property type="entry name" value="2-Hacid_dh_10"/>
    <property type="match status" value="1"/>
</dbReference>
<evidence type="ECO:0000256" key="2">
    <source>
        <dbReference type="ARBA" id="ARBA00023002"/>
    </source>
</evidence>
<dbReference type="SUPFAM" id="SSF51735">
    <property type="entry name" value="NAD(P)-binding Rossmann-fold domains"/>
    <property type="match status" value="1"/>
</dbReference>
<dbReference type="Gene3D" id="3.40.50.720">
    <property type="entry name" value="NAD(P)-binding Rossmann-like Domain"/>
    <property type="match status" value="2"/>
</dbReference>
<dbReference type="GO" id="GO:0016616">
    <property type="term" value="F:oxidoreductase activity, acting on the CH-OH group of donors, NAD or NADP as acceptor"/>
    <property type="evidence" value="ECO:0007669"/>
    <property type="project" value="InterPro"/>
</dbReference>
<name>A0A5A5TE13_9CHLR</name>
<reference evidence="7 8" key="1">
    <citation type="submission" date="2019-01" db="EMBL/GenBank/DDBJ databases">
        <title>Draft genome sequence of Dictyobacter sp. Uno17.</title>
        <authorList>
            <person name="Wang C.M."/>
            <person name="Zheng Y."/>
            <person name="Sakai Y."/>
            <person name="Abe K."/>
            <person name="Yokota A."/>
            <person name="Yabe S."/>
        </authorList>
    </citation>
    <scope>NUCLEOTIDE SEQUENCE [LARGE SCALE GENOMIC DNA]</scope>
    <source>
        <strain evidence="7 8">Uno17</strain>
    </source>
</reference>
<feature type="domain" description="D-isomer specific 2-hydroxyacid dehydrogenase NAD-binding" evidence="6">
    <location>
        <begin position="127"/>
        <end position="308"/>
    </location>
</feature>
<evidence type="ECO:0000256" key="1">
    <source>
        <dbReference type="ARBA" id="ARBA00005854"/>
    </source>
</evidence>
<sequence>MRILCAGDAFMKPEFFVAALREELGEGHEYITNSSGWPDVPYCESDEIQEWVGDEKQLIHLMPGVQILVTHVAPVTAALLQAAPDLRMISCSRGGPVNINLQAATECGISVAFVPGRNAQAVAEYTIGLIIAGQRHIVESDAALRQNATWSGHLYAYDQAGTELIGHTLGLFGMGQIGVRVARLLRNFSMCIITYDPYIDSVEAREVGVEKMHDFKRFLAEADILSLHMRLTPETRGIVNRETLSMMKRGAYLVNTARGKLIKTDDLVEALATGQLSGAALDVFEHEPLTADNPLLRFPQVIVTSHLAGSSREVAHRTARWTAEEVGRFVRGESLRACANPAVIKPC</sequence>
<proteinExistence type="inferred from homology"/>
<dbReference type="Proteomes" id="UP000322530">
    <property type="component" value="Unassembled WGS sequence"/>
</dbReference>
<dbReference type="EMBL" id="BIXY01000043">
    <property type="protein sequence ID" value="GCF09465.1"/>
    <property type="molecule type" value="Genomic_DNA"/>
</dbReference>
<keyword evidence="2 4" id="KW-0560">Oxidoreductase</keyword>
<evidence type="ECO:0000313" key="8">
    <source>
        <dbReference type="Proteomes" id="UP000322530"/>
    </source>
</evidence>
<dbReference type="SUPFAM" id="SSF52283">
    <property type="entry name" value="Formate/glycerate dehydrogenase catalytic domain-like"/>
    <property type="match status" value="1"/>
</dbReference>
<dbReference type="GO" id="GO:0051287">
    <property type="term" value="F:NAD binding"/>
    <property type="evidence" value="ECO:0007669"/>
    <property type="project" value="InterPro"/>
</dbReference>
<dbReference type="Pfam" id="PF02826">
    <property type="entry name" value="2-Hacid_dh_C"/>
    <property type="match status" value="1"/>
</dbReference>
<evidence type="ECO:0000259" key="5">
    <source>
        <dbReference type="Pfam" id="PF00389"/>
    </source>
</evidence>
<evidence type="ECO:0000313" key="7">
    <source>
        <dbReference type="EMBL" id="GCF09465.1"/>
    </source>
</evidence>
<dbReference type="Pfam" id="PF00389">
    <property type="entry name" value="2-Hacid_dh"/>
    <property type="match status" value="1"/>
</dbReference>
<keyword evidence="8" id="KW-1185">Reference proteome</keyword>
<protein>
    <submittedName>
        <fullName evidence="7">Oxidoreductase</fullName>
    </submittedName>
</protein>
<evidence type="ECO:0000256" key="3">
    <source>
        <dbReference type="ARBA" id="ARBA00023027"/>
    </source>
</evidence>
<gene>
    <name evidence="7" type="ORF">KDI_30290</name>
</gene>
<keyword evidence="3" id="KW-0520">NAD</keyword>
<dbReference type="InterPro" id="IPR050857">
    <property type="entry name" value="D-2-hydroxyacid_DH"/>
</dbReference>
<accession>A0A5A5TE13</accession>
<dbReference type="RefSeq" id="WP_172632137.1">
    <property type="nucleotide sequence ID" value="NZ_BIXY01000043.1"/>
</dbReference>
<dbReference type="AlphaFoldDB" id="A0A5A5TE13"/>
<dbReference type="PANTHER" id="PTHR42789:SF1">
    <property type="entry name" value="D-ISOMER SPECIFIC 2-HYDROXYACID DEHYDROGENASE FAMILY PROTEIN (AFU_ORTHOLOGUE AFUA_6G10090)"/>
    <property type="match status" value="1"/>
</dbReference>
<organism evidence="7 8">
    <name type="scientific">Dictyobacter arantiisoli</name>
    <dbReference type="NCBI Taxonomy" id="2014874"/>
    <lineage>
        <taxon>Bacteria</taxon>
        <taxon>Bacillati</taxon>
        <taxon>Chloroflexota</taxon>
        <taxon>Ktedonobacteria</taxon>
        <taxon>Ktedonobacterales</taxon>
        <taxon>Dictyobacteraceae</taxon>
        <taxon>Dictyobacter</taxon>
    </lineage>
</organism>
<dbReference type="InterPro" id="IPR036291">
    <property type="entry name" value="NAD(P)-bd_dom_sf"/>
</dbReference>
<dbReference type="InterPro" id="IPR006140">
    <property type="entry name" value="D-isomer_DH_NAD-bd"/>
</dbReference>
<evidence type="ECO:0000259" key="6">
    <source>
        <dbReference type="Pfam" id="PF02826"/>
    </source>
</evidence>
<feature type="domain" description="D-isomer specific 2-hydroxyacid dehydrogenase catalytic" evidence="5">
    <location>
        <begin position="53"/>
        <end position="340"/>
    </location>
</feature>
<evidence type="ECO:0000256" key="4">
    <source>
        <dbReference type="RuleBase" id="RU003719"/>
    </source>
</evidence>
<comment type="caution">
    <text evidence="7">The sequence shown here is derived from an EMBL/GenBank/DDBJ whole genome shotgun (WGS) entry which is preliminary data.</text>
</comment>